<keyword evidence="1" id="KW-1277">Toxin-antitoxin system</keyword>
<gene>
    <name evidence="2" type="ORF">H8K33_13545</name>
</gene>
<dbReference type="Gene3D" id="3.30.2310.20">
    <property type="entry name" value="RelE-like"/>
    <property type="match status" value="1"/>
</dbReference>
<dbReference type="EMBL" id="JACOFU010000005">
    <property type="protein sequence ID" value="MBC3832526.1"/>
    <property type="molecule type" value="Genomic_DNA"/>
</dbReference>
<name>A0ABR6XSP6_9BURK</name>
<protein>
    <submittedName>
        <fullName evidence="2">Type II toxin-antitoxin system RelE/ParE family toxin</fullName>
    </submittedName>
</protein>
<dbReference type="Pfam" id="PF05016">
    <property type="entry name" value="ParE_toxin"/>
    <property type="match status" value="1"/>
</dbReference>
<accession>A0ABR6XSP6</accession>
<evidence type="ECO:0000256" key="1">
    <source>
        <dbReference type="ARBA" id="ARBA00022649"/>
    </source>
</evidence>
<evidence type="ECO:0000313" key="2">
    <source>
        <dbReference type="EMBL" id="MBC3832526.1"/>
    </source>
</evidence>
<comment type="caution">
    <text evidence="2">The sequence shown here is derived from an EMBL/GenBank/DDBJ whole genome shotgun (WGS) entry which is preliminary data.</text>
</comment>
<evidence type="ECO:0000313" key="3">
    <source>
        <dbReference type="Proteomes" id="UP000643610"/>
    </source>
</evidence>
<keyword evidence="3" id="KW-1185">Reference proteome</keyword>
<dbReference type="InterPro" id="IPR035093">
    <property type="entry name" value="RelE/ParE_toxin_dom_sf"/>
</dbReference>
<dbReference type="RefSeq" id="WP_186891568.1">
    <property type="nucleotide sequence ID" value="NZ_JACOFU010000005.1"/>
</dbReference>
<proteinExistence type="predicted"/>
<dbReference type="InterPro" id="IPR007712">
    <property type="entry name" value="RelE/ParE_toxin"/>
</dbReference>
<reference evidence="2 3" key="1">
    <citation type="submission" date="2020-08" db="EMBL/GenBank/DDBJ databases">
        <title>Novel species isolated from subtropical streams in China.</title>
        <authorList>
            <person name="Lu H."/>
        </authorList>
    </citation>
    <scope>NUCLEOTIDE SEQUENCE [LARGE SCALE GENOMIC DNA]</scope>
    <source>
        <strain evidence="2 3">KCTC 52442</strain>
    </source>
</reference>
<sequence>MQIQFHSDAETELVEAALFYEDKVIGLGKSFVADLQNAVTFIQIHPESPPRLGQFLRKFILKRFPYSIIYQHDEQDIFILAIAHNKRRPGYWKLRQNTR</sequence>
<organism evidence="2 3">
    <name type="scientific">Undibacterium amnicola</name>
    <dbReference type="NCBI Taxonomy" id="1834038"/>
    <lineage>
        <taxon>Bacteria</taxon>
        <taxon>Pseudomonadati</taxon>
        <taxon>Pseudomonadota</taxon>
        <taxon>Betaproteobacteria</taxon>
        <taxon>Burkholderiales</taxon>
        <taxon>Oxalobacteraceae</taxon>
        <taxon>Undibacterium</taxon>
    </lineage>
</organism>
<dbReference type="Proteomes" id="UP000643610">
    <property type="component" value="Unassembled WGS sequence"/>
</dbReference>